<evidence type="ECO:0000313" key="17">
    <source>
        <dbReference type="EMBL" id="EJD76154.1"/>
    </source>
</evidence>
<feature type="repeat" description="Hemopexin" evidence="13">
    <location>
        <begin position="412"/>
        <end position="462"/>
    </location>
</feature>
<evidence type="ECO:0000313" key="18">
    <source>
        <dbReference type="Proteomes" id="UP000095285"/>
    </source>
</evidence>
<dbReference type="AlphaFoldDB" id="A0A1I7VM22"/>
<feature type="binding site" evidence="12">
    <location>
        <position position="175"/>
    </location>
    <ligand>
        <name>Ca(2+)</name>
        <dbReference type="ChEBI" id="CHEBI:29108"/>
        <label>3</label>
    </ligand>
</feature>
<feature type="binding site" evidence="12">
    <location>
        <position position="199"/>
    </location>
    <ligand>
        <name>Ca(2+)</name>
        <dbReference type="ChEBI" id="CHEBI:29108"/>
        <label>1</label>
    </ligand>
</feature>
<dbReference type="CDD" id="cd00094">
    <property type="entry name" value="HX"/>
    <property type="match status" value="1"/>
</dbReference>
<feature type="compositionally biased region" description="Basic and acidic residues" evidence="14">
    <location>
        <begin position="271"/>
        <end position="281"/>
    </location>
</feature>
<dbReference type="SUPFAM" id="SSF55486">
    <property type="entry name" value="Metalloproteases ('zincins'), catalytic domain"/>
    <property type="match status" value="1"/>
</dbReference>
<evidence type="ECO:0000256" key="13">
    <source>
        <dbReference type="PROSITE-ProRule" id="PRU01011"/>
    </source>
</evidence>
<feature type="binding site" evidence="12">
    <location>
        <position position="158"/>
    </location>
    <ligand>
        <name>Ca(2+)</name>
        <dbReference type="ChEBI" id="CHEBI:29108"/>
        <label>2</label>
    </ligand>
</feature>
<reference evidence="17 18" key="1">
    <citation type="submission" date="2012-04" db="EMBL/GenBank/DDBJ databases">
        <title>The Genome Sequence of Loa loa.</title>
        <authorList>
            <consortium name="The Broad Institute Genome Sequencing Platform"/>
            <consortium name="Broad Institute Genome Sequencing Center for Infectious Disease"/>
            <person name="Nutman T.B."/>
            <person name="Fink D.L."/>
            <person name="Russ C."/>
            <person name="Young S."/>
            <person name="Zeng Q."/>
            <person name="Gargeya S."/>
            <person name="Alvarado L."/>
            <person name="Berlin A."/>
            <person name="Chapman S.B."/>
            <person name="Chen Z."/>
            <person name="Freedman E."/>
            <person name="Gellesch M."/>
            <person name="Goldberg J."/>
            <person name="Griggs A."/>
            <person name="Gujja S."/>
            <person name="Heilman E.R."/>
            <person name="Heiman D."/>
            <person name="Howarth C."/>
            <person name="Mehta T."/>
            <person name="Neiman D."/>
            <person name="Pearson M."/>
            <person name="Roberts A."/>
            <person name="Saif S."/>
            <person name="Shea T."/>
            <person name="Shenoy N."/>
            <person name="Sisk P."/>
            <person name="Stolte C."/>
            <person name="Sykes S."/>
            <person name="White J."/>
            <person name="Yandava C."/>
            <person name="Haas B."/>
            <person name="Henn M.R."/>
            <person name="Nusbaum C."/>
            <person name="Birren B."/>
        </authorList>
    </citation>
    <scope>NUCLEOTIDE SEQUENCE [LARGE SCALE GENOMIC DNA]</scope>
</reference>
<feature type="binding site" evidence="11">
    <location>
        <position position="228"/>
    </location>
    <ligand>
        <name>Zn(2+)</name>
        <dbReference type="ChEBI" id="CHEBI:29105"/>
        <label>2</label>
        <note>catalytic</note>
    </ligand>
</feature>
<keyword evidence="6" id="KW-0378">Hydrolase</keyword>
<keyword evidence="9" id="KW-0865">Zymogen</keyword>
<keyword evidence="5" id="KW-0677">Repeat</keyword>
<dbReference type="CTD" id="9939668"/>
<feature type="chain" id="PRO_5010286142" evidence="15">
    <location>
        <begin position="18"/>
        <end position="550"/>
    </location>
</feature>
<keyword evidence="8" id="KW-0482">Metalloprotease</keyword>
<evidence type="ECO:0000256" key="8">
    <source>
        <dbReference type="ARBA" id="ARBA00023049"/>
    </source>
</evidence>
<dbReference type="GeneID" id="9939668"/>
<dbReference type="STRING" id="7209.A0A1I7VM22"/>
<gene>
    <name evidence="17 19" type="ORF">LOAG_16854</name>
</gene>
<feature type="binding site" evidence="12">
    <location>
        <position position="327"/>
    </location>
    <ligand>
        <name>Ca(2+)</name>
        <dbReference type="ChEBI" id="CHEBI:29108"/>
        <label>4</label>
    </ligand>
</feature>
<dbReference type="GO" id="GO:0030198">
    <property type="term" value="P:extracellular matrix organization"/>
    <property type="evidence" value="ECO:0007669"/>
    <property type="project" value="TreeGrafter"/>
</dbReference>
<feature type="binding site" evidence="12">
    <location>
        <position position="242"/>
    </location>
    <ligand>
        <name>Zn(2+)</name>
        <dbReference type="ChEBI" id="CHEBI:29105"/>
        <label>2</label>
        <note>catalytic</note>
    </ligand>
</feature>
<evidence type="ECO:0000256" key="5">
    <source>
        <dbReference type="ARBA" id="ARBA00022737"/>
    </source>
</evidence>
<dbReference type="InterPro" id="IPR018487">
    <property type="entry name" value="Hemopexin-like_repeat"/>
</dbReference>
<feature type="binding site" evidence="12">
    <location>
        <position position="372"/>
    </location>
    <ligand>
        <name>Ca(2+)</name>
        <dbReference type="ChEBI" id="CHEBI:29108"/>
        <label>4</label>
    </ligand>
</feature>
<dbReference type="GO" id="GO:0004222">
    <property type="term" value="F:metalloendopeptidase activity"/>
    <property type="evidence" value="ECO:0007669"/>
    <property type="project" value="InterPro"/>
</dbReference>
<comment type="cofactor">
    <cofactor evidence="12">
        <name>Ca(2+)</name>
        <dbReference type="ChEBI" id="CHEBI:29108"/>
    </cofactor>
    <text evidence="12">Can bind about 5 Ca(2+) ions per subunit.</text>
</comment>
<feature type="binding site" evidence="12">
    <location>
        <position position="194"/>
    </location>
    <ligand>
        <name>Ca(2+)</name>
        <dbReference type="ChEBI" id="CHEBI:29108"/>
        <label>2</label>
    </ligand>
</feature>
<protein>
    <submittedName>
        <fullName evidence="17 19">Matrix metalloproteinase-24</fullName>
    </submittedName>
</protein>
<evidence type="ECO:0000313" key="19">
    <source>
        <dbReference type="WBParaSite" id="EN70_4021"/>
    </source>
</evidence>
<dbReference type="GO" id="GO:0030574">
    <property type="term" value="P:collagen catabolic process"/>
    <property type="evidence" value="ECO:0007669"/>
    <property type="project" value="TreeGrafter"/>
</dbReference>
<feature type="binding site" evidence="12">
    <location>
        <position position="374"/>
    </location>
    <ligand>
        <name>Ca(2+)</name>
        <dbReference type="ChEBI" id="CHEBI:29108"/>
        <label>5</label>
    </ligand>
</feature>
<dbReference type="Proteomes" id="UP000095285">
    <property type="component" value="Unassembled WGS sequence"/>
</dbReference>
<evidence type="ECO:0000256" key="10">
    <source>
        <dbReference type="PIRSR" id="PIRSR001191-1"/>
    </source>
</evidence>
<dbReference type="FunCoup" id="A0A1I7VM22">
    <property type="interactions" value="65"/>
</dbReference>
<dbReference type="InterPro" id="IPR001818">
    <property type="entry name" value="Pept_M10_metallopeptidase"/>
</dbReference>
<feature type="active site" evidence="10">
    <location>
        <position position="225"/>
    </location>
</feature>
<dbReference type="WBParaSite" id="EN70_4021">
    <property type="protein sequence ID" value="EN70_4021"/>
    <property type="gene ID" value="EN70_4021"/>
</dbReference>
<dbReference type="Gene3D" id="2.110.10.10">
    <property type="entry name" value="Hemopexin-like domain"/>
    <property type="match status" value="1"/>
</dbReference>
<dbReference type="PANTHER" id="PTHR10201:SF291">
    <property type="entry name" value="MATRIX METALLOPROTEINASE 1, ISOFORM C-RELATED"/>
    <property type="match status" value="1"/>
</dbReference>
<feature type="binding site" description="in inhibited form" evidence="12">
    <location>
        <position position="84"/>
    </location>
    <ligand>
        <name>Zn(2+)</name>
        <dbReference type="ChEBI" id="CHEBI:29105"/>
        <label>2</label>
        <note>catalytic</note>
    </ligand>
</feature>
<evidence type="ECO:0000256" key="4">
    <source>
        <dbReference type="ARBA" id="ARBA00022729"/>
    </source>
</evidence>
<feature type="binding site" evidence="12">
    <location>
        <position position="183"/>
    </location>
    <ligand>
        <name>Zn(2+)</name>
        <dbReference type="ChEBI" id="CHEBI:29105"/>
        <label>1</label>
    </ligand>
</feature>
<dbReference type="PRINTS" id="PR00138">
    <property type="entry name" value="MATRIXIN"/>
</dbReference>
<keyword evidence="2" id="KW-0645">Protease</keyword>
<dbReference type="PROSITE" id="PS51642">
    <property type="entry name" value="HEMOPEXIN_2"/>
    <property type="match status" value="2"/>
</dbReference>
<dbReference type="Pfam" id="PF00413">
    <property type="entry name" value="Peptidase_M10"/>
    <property type="match status" value="1"/>
</dbReference>
<feature type="binding site" evidence="12">
    <location>
        <position position="198"/>
    </location>
    <ligand>
        <name>Ca(2+)</name>
        <dbReference type="ChEBI" id="CHEBI:29108"/>
        <label>3</label>
    </ligand>
</feature>
<dbReference type="InParanoid" id="A0A1I7VM22"/>
<dbReference type="CDD" id="cd04278">
    <property type="entry name" value="ZnMc_MMP"/>
    <property type="match status" value="1"/>
</dbReference>
<dbReference type="GO" id="GO:0006508">
    <property type="term" value="P:proteolysis"/>
    <property type="evidence" value="ECO:0007669"/>
    <property type="project" value="UniProtKB-KW"/>
</dbReference>
<dbReference type="eggNOG" id="KOG1565">
    <property type="taxonomic scope" value="Eukaryota"/>
</dbReference>
<feature type="binding site" evidence="12">
    <location>
        <position position="170"/>
    </location>
    <ligand>
        <name>Zn(2+)</name>
        <dbReference type="ChEBI" id="CHEBI:29105"/>
        <label>1</label>
    </ligand>
</feature>
<dbReference type="OMA" id="PRYINTL"/>
<feature type="binding site" evidence="12">
    <location>
        <position position="168"/>
    </location>
    <ligand>
        <name>Zn(2+)</name>
        <dbReference type="ChEBI" id="CHEBI:29105"/>
        <label>1</label>
    </ligand>
</feature>
<feature type="binding site" evidence="12">
    <location>
        <position position="201"/>
    </location>
    <ligand>
        <name>Ca(2+)</name>
        <dbReference type="ChEBI" id="CHEBI:29108"/>
        <label>3</label>
    </ligand>
</feature>
<evidence type="ECO:0000259" key="16">
    <source>
        <dbReference type="SMART" id="SM00235"/>
    </source>
</evidence>
<dbReference type="RefSeq" id="XP_020306968.1">
    <property type="nucleotide sequence ID" value="XM_020449512.1"/>
</dbReference>
<dbReference type="EMBL" id="JH712088">
    <property type="protein sequence ID" value="EJD76154.1"/>
    <property type="molecule type" value="Genomic_DNA"/>
</dbReference>
<evidence type="ECO:0000256" key="11">
    <source>
        <dbReference type="PIRSR" id="PIRSR001191-2"/>
    </source>
</evidence>
<dbReference type="Pfam" id="PF01471">
    <property type="entry name" value="PG_binding_1"/>
    <property type="match status" value="1"/>
</dbReference>
<evidence type="ECO:0000256" key="9">
    <source>
        <dbReference type="ARBA" id="ARBA00023145"/>
    </source>
</evidence>
<dbReference type="GO" id="GO:0008270">
    <property type="term" value="F:zinc ion binding"/>
    <property type="evidence" value="ECO:0007669"/>
    <property type="project" value="InterPro"/>
</dbReference>
<dbReference type="GO" id="GO:0031012">
    <property type="term" value="C:extracellular matrix"/>
    <property type="evidence" value="ECO:0007669"/>
    <property type="project" value="InterPro"/>
</dbReference>
<accession>A0A1S0UMW9</accession>
<dbReference type="GO" id="GO:0005615">
    <property type="term" value="C:extracellular space"/>
    <property type="evidence" value="ECO:0007669"/>
    <property type="project" value="TreeGrafter"/>
</dbReference>
<keyword evidence="12" id="KW-0106">Calcium</keyword>
<name>A0A1I7VM22_LOALO</name>
<keyword evidence="18" id="KW-1185">Reference proteome</keyword>
<feature type="binding site" evidence="12">
    <location>
        <position position="192"/>
    </location>
    <ligand>
        <name>Ca(2+)</name>
        <dbReference type="ChEBI" id="CHEBI:29108"/>
        <label>2</label>
    </ligand>
</feature>
<dbReference type="InterPro" id="IPR000585">
    <property type="entry name" value="Hemopexin-like_dom"/>
</dbReference>
<evidence type="ECO:0000256" key="7">
    <source>
        <dbReference type="ARBA" id="ARBA00022833"/>
    </source>
</evidence>
<feature type="binding site" evidence="11">
    <location>
        <position position="224"/>
    </location>
    <ligand>
        <name>Zn(2+)</name>
        <dbReference type="ChEBI" id="CHEBI:29105"/>
        <label>2</label>
        <note>catalytic</note>
    </ligand>
</feature>
<feature type="binding site" evidence="11">
    <location>
        <position position="234"/>
    </location>
    <ligand>
        <name>Zn(2+)</name>
        <dbReference type="ChEBI" id="CHEBI:29105"/>
        <label>2</label>
        <note>catalytic</note>
    </ligand>
</feature>
<sequence length="550" mass="62923">MILSTILLVYLVYPIISLLTAYSKQEVEYLQEFGYLPKPAANVAAMLSETMIEEAIRELQLYGNIPVTGKLDATTRELMSRKRCGLSDRPIQGGLRRKRFALMGPKWTKQIITYSVDNPSRTIPNLGAIRREINEAINSWQHILPMQFHEIRPESGADVKIRFAIGDHGDPYRFDGSGRILAHAFPPGEGIGGDIHLDDDEHWTVTLTGDPFRQQVSLRSIVMHEFGHSIGLSHSHQQDSVMYAFYQYDLPPKLSYDDLLAVRTLYGGGDYHPREPTDAPRPHSSTTTQPSPLPRGPEQPSDQLPTIHPDTPELPIPEPDPCKSEYDAVASIRQEIFVFKNRWFWRIRQDGMLSQNPRYINTLWKEAAWPIDAAVESDHQIYLFAGKNIYIFNGQHLVAQKTLTDLGLPATVERIRLVYTWNYWTEQPMYIWTKDEFWRVDKKSEKVEIGYPRKIATTWHGIPEQASAAVTYNNDLYFFNGKAAYKFHTINMTASPISTSQLWHFCPVAMKISSNGNIARISSLSTFIVIVVITFSFTDHKWPIHFIIKM</sequence>
<evidence type="ECO:0000256" key="15">
    <source>
        <dbReference type="SAM" id="SignalP"/>
    </source>
</evidence>
<evidence type="ECO:0000256" key="3">
    <source>
        <dbReference type="ARBA" id="ARBA00022723"/>
    </source>
</evidence>
<organism evidence="18 19">
    <name type="scientific">Loa loa</name>
    <name type="common">Eye worm</name>
    <name type="synonym">Filaria loa</name>
    <dbReference type="NCBI Taxonomy" id="7209"/>
    <lineage>
        <taxon>Eukaryota</taxon>
        <taxon>Metazoa</taxon>
        <taxon>Ecdysozoa</taxon>
        <taxon>Nematoda</taxon>
        <taxon>Chromadorea</taxon>
        <taxon>Rhabditida</taxon>
        <taxon>Spirurina</taxon>
        <taxon>Spiruromorpha</taxon>
        <taxon>Filarioidea</taxon>
        <taxon>Onchocercidae</taxon>
        <taxon>Loa</taxon>
    </lineage>
</organism>
<dbReference type="InterPro" id="IPR036375">
    <property type="entry name" value="Hemopexin-like_dom_sf"/>
</dbReference>
<dbReference type="SMART" id="SM00235">
    <property type="entry name" value="ZnMc"/>
    <property type="match status" value="1"/>
</dbReference>
<dbReference type="InterPro" id="IPR033739">
    <property type="entry name" value="M10A_MMP"/>
</dbReference>
<dbReference type="SUPFAM" id="SSF47090">
    <property type="entry name" value="PGBD-like"/>
    <property type="match status" value="1"/>
</dbReference>
<dbReference type="PIRSF" id="PIRSF001191">
    <property type="entry name" value="Peptidase_M10A_matrix"/>
    <property type="match status" value="1"/>
</dbReference>
<dbReference type="InterPro" id="IPR024079">
    <property type="entry name" value="MetalloPept_cat_dom_sf"/>
</dbReference>
<evidence type="ECO:0000256" key="2">
    <source>
        <dbReference type="ARBA" id="ARBA00022670"/>
    </source>
</evidence>
<feature type="binding site" evidence="12">
    <location>
        <position position="201"/>
    </location>
    <ligand>
        <name>Ca(2+)</name>
        <dbReference type="ChEBI" id="CHEBI:29108"/>
        <label>1</label>
    </ligand>
</feature>
<feature type="region of interest" description="Disordered" evidence="14">
    <location>
        <begin position="270"/>
        <end position="322"/>
    </location>
</feature>
<comment type="similarity">
    <text evidence="1">Belongs to the peptidase M10A family.</text>
</comment>
<dbReference type="OrthoDB" id="406838at2759"/>
<accession>A0A1I7VM22</accession>
<reference evidence="19" key="2">
    <citation type="submission" date="2016-11" db="UniProtKB">
        <authorList>
            <consortium name="WormBaseParasite"/>
        </authorList>
    </citation>
    <scope>IDENTIFICATION</scope>
</reference>
<evidence type="ECO:0000256" key="1">
    <source>
        <dbReference type="ARBA" id="ARBA00010370"/>
    </source>
</evidence>
<evidence type="ECO:0000256" key="14">
    <source>
        <dbReference type="SAM" id="MobiDB-lite"/>
    </source>
</evidence>
<keyword evidence="7 11" id="KW-0862">Zinc</keyword>
<feature type="domain" description="Peptidase metallopeptidase" evidence="16">
    <location>
        <begin position="103"/>
        <end position="268"/>
    </location>
</feature>
<dbReference type="SUPFAM" id="SSF50923">
    <property type="entry name" value="Hemopexin-like domain"/>
    <property type="match status" value="1"/>
</dbReference>
<comment type="cofactor">
    <cofactor evidence="12">
        <name>Zn(2+)</name>
        <dbReference type="ChEBI" id="CHEBI:29105"/>
    </cofactor>
    <text evidence="12">Binds 2 Zn(2+) ions per subunit.</text>
</comment>
<evidence type="ECO:0000256" key="12">
    <source>
        <dbReference type="PIRSR" id="PIRSR621190-2"/>
    </source>
</evidence>
<dbReference type="SMART" id="SM00120">
    <property type="entry name" value="HX"/>
    <property type="match status" value="4"/>
</dbReference>
<dbReference type="InterPro" id="IPR002477">
    <property type="entry name" value="Peptidoglycan-bd-like"/>
</dbReference>
<dbReference type="InterPro" id="IPR021190">
    <property type="entry name" value="Pept_M10A"/>
</dbReference>
<dbReference type="KEGG" id="loa:LOAG_16854"/>
<keyword evidence="3 11" id="KW-0479">Metal-binding</keyword>
<keyword evidence="4 15" id="KW-0732">Signal</keyword>
<proteinExistence type="inferred from homology"/>
<feature type="repeat" description="Hemopexin" evidence="13">
    <location>
        <begin position="319"/>
        <end position="367"/>
    </location>
</feature>
<feature type="binding site" evidence="12">
    <location>
        <position position="196"/>
    </location>
    <ligand>
        <name>Zn(2+)</name>
        <dbReference type="ChEBI" id="CHEBI:29105"/>
        <label>1</label>
    </ligand>
</feature>
<dbReference type="Pfam" id="PF00045">
    <property type="entry name" value="Hemopexin"/>
    <property type="match status" value="1"/>
</dbReference>
<dbReference type="PANTHER" id="PTHR10201">
    <property type="entry name" value="MATRIX METALLOPROTEINASE"/>
    <property type="match status" value="1"/>
</dbReference>
<dbReference type="InterPro" id="IPR006026">
    <property type="entry name" value="Peptidase_Metallo"/>
</dbReference>
<feature type="binding site" evidence="12">
    <location>
        <position position="176"/>
    </location>
    <ligand>
        <name>Ca(2+)</name>
        <dbReference type="ChEBI" id="CHEBI:29108"/>
        <label>3</label>
    </ligand>
</feature>
<feature type="signal peptide" evidence="15">
    <location>
        <begin position="1"/>
        <end position="17"/>
    </location>
</feature>
<evidence type="ECO:0000256" key="6">
    <source>
        <dbReference type="ARBA" id="ARBA00022801"/>
    </source>
</evidence>
<dbReference type="Gene3D" id="3.40.390.10">
    <property type="entry name" value="Collagenase (Catalytic Domain)"/>
    <property type="match status" value="1"/>
</dbReference>
<dbReference type="InterPro" id="IPR036365">
    <property type="entry name" value="PGBD-like_sf"/>
</dbReference>